<dbReference type="InterPro" id="IPR020846">
    <property type="entry name" value="MFS_dom"/>
</dbReference>
<dbReference type="GO" id="GO:0015203">
    <property type="term" value="F:polyamine transmembrane transporter activity"/>
    <property type="evidence" value="ECO:0007669"/>
    <property type="project" value="TreeGrafter"/>
</dbReference>
<dbReference type="RefSeq" id="XP_033591645.1">
    <property type="nucleotide sequence ID" value="XM_033732899.1"/>
</dbReference>
<dbReference type="OrthoDB" id="3936150at2759"/>
<evidence type="ECO:0000256" key="6">
    <source>
        <dbReference type="SAM" id="MobiDB-lite"/>
    </source>
</evidence>
<comment type="subcellular location">
    <subcellularLocation>
        <location evidence="1">Membrane</location>
        <topology evidence="1">Multi-pass membrane protein</topology>
    </subcellularLocation>
</comment>
<feature type="transmembrane region" description="Helical" evidence="7">
    <location>
        <begin position="175"/>
        <end position="194"/>
    </location>
</feature>
<dbReference type="Gene3D" id="1.20.1250.20">
    <property type="entry name" value="MFS general substrate transporter like domains"/>
    <property type="match status" value="1"/>
</dbReference>
<keyword evidence="4 7" id="KW-1133">Transmembrane helix</keyword>
<feature type="compositionally biased region" description="Basic and acidic residues" evidence="6">
    <location>
        <begin position="337"/>
        <end position="350"/>
    </location>
</feature>
<dbReference type="GO" id="GO:0010509">
    <property type="term" value="P:intracellular polyamine homeostasis"/>
    <property type="evidence" value="ECO:0007669"/>
    <property type="project" value="TreeGrafter"/>
</dbReference>
<keyword evidence="3 7" id="KW-0812">Transmembrane</keyword>
<evidence type="ECO:0000256" key="7">
    <source>
        <dbReference type="SAM" id="Phobius"/>
    </source>
</evidence>
<feature type="transmembrane region" description="Helical" evidence="7">
    <location>
        <begin position="206"/>
        <end position="225"/>
    </location>
</feature>
<gene>
    <name evidence="9" type="ORF">BDY17DRAFT_292888</name>
</gene>
<feature type="region of interest" description="Disordered" evidence="6">
    <location>
        <begin position="337"/>
        <end position="356"/>
    </location>
</feature>
<feature type="domain" description="Major facilitator superfamily (MFS) profile" evidence="8">
    <location>
        <begin position="140"/>
        <end position="601"/>
    </location>
</feature>
<dbReference type="InterPro" id="IPR036259">
    <property type="entry name" value="MFS_trans_sf"/>
</dbReference>
<feature type="transmembrane region" description="Helical" evidence="7">
    <location>
        <begin position="511"/>
        <end position="532"/>
    </location>
</feature>
<feature type="region of interest" description="Disordered" evidence="6">
    <location>
        <begin position="1"/>
        <end position="110"/>
    </location>
</feature>
<evidence type="ECO:0000259" key="8">
    <source>
        <dbReference type="PROSITE" id="PS50850"/>
    </source>
</evidence>
<evidence type="ECO:0000256" key="5">
    <source>
        <dbReference type="ARBA" id="ARBA00023136"/>
    </source>
</evidence>
<evidence type="ECO:0000256" key="1">
    <source>
        <dbReference type="ARBA" id="ARBA00004141"/>
    </source>
</evidence>
<feature type="transmembrane region" description="Helical" evidence="7">
    <location>
        <begin position="138"/>
        <end position="163"/>
    </location>
</feature>
<dbReference type="SUPFAM" id="SSF103473">
    <property type="entry name" value="MFS general substrate transporter"/>
    <property type="match status" value="1"/>
</dbReference>
<feature type="transmembrane region" description="Helical" evidence="7">
    <location>
        <begin position="387"/>
        <end position="412"/>
    </location>
</feature>
<feature type="transmembrane region" description="Helical" evidence="7">
    <location>
        <begin position="553"/>
        <end position="570"/>
    </location>
</feature>
<protein>
    <submittedName>
        <fullName evidence="9">Major facilitator superfamily domain-containing protein</fullName>
    </submittedName>
</protein>
<evidence type="ECO:0000313" key="9">
    <source>
        <dbReference type="EMBL" id="KAF2485076.1"/>
    </source>
</evidence>
<keyword evidence="2" id="KW-0813">Transport</keyword>
<keyword evidence="10" id="KW-1185">Reference proteome</keyword>
<sequence length="618" mass="68546">MSADHDLEKGDLQPHLEKVDTDDSKDLSDKHSTSRKERIASSHPNESGELAEDDEISPQGRGRRARRSSDSSNESIHTAHDHQTATPSRDRSRAQSSARSVRREPVNVPRSQRRGLLGRFTLIPEITNQYDYPRRTKWMLTFIVAVAGAAGPMASSIVLPALVDITRDLHSTPTIVNLSIALFMLSMAIFPLWWSSFSETFGRRTIYLTSFTLYIIFSIVGAVSTNIGMFLAMRMLSGGASASVQAVGAGSIADIWEVHERGRAIGLFYLGPLCGPLLSPIIGGLLAENLGWRSIQWFLTILGVVILLFLTLCLPETLREQRSVAARAEAEVEREVVADTSGEKGEKLDSTARPTLSRVSTKQSTLHLKSKKYLAILRLWFVDPLRIILYLQFPAVAICVFYATVCFCALYSLNISIQATFSAPPYNYSNIIVGLCYLPNSLGYFITSIFGGRWVDRIMAREAQKAGRYDSKGNLKYQPEDRMKENAWLGAIMFPAALIAYGWTAEFGVNLAAPLVANFFFGIGSMLIFAMVTTMLTEFMPRKPSNGVAVNNFVRNIFSCVGAAVTEPLIQAIGNGWLFTMFGLFSFVAGFGCLWAMKRYSKHWRITMDKNLSKVMGT</sequence>
<feature type="compositionally biased region" description="Basic and acidic residues" evidence="6">
    <location>
        <begin position="77"/>
        <end position="93"/>
    </location>
</feature>
<dbReference type="AlphaFoldDB" id="A0A6A6PZ80"/>
<feature type="transmembrane region" description="Helical" evidence="7">
    <location>
        <begin position="264"/>
        <end position="283"/>
    </location>
</feature>
<dbReference type="InterPro" id="IPR011701">
    <property type="entry name" value="MFS"/>
</dbReference>
<dbReference type="PANTHER" id="PTHR23502:SF5">
    <property type="entry name" value="QUINIDINE RESISTANCE PROTEIN 3"/>
    <property type="match status" value="1"/>
</dbReference>
<dbReference type="PROSITE" id="PS50850">
    <property type="entry name" value="MFS"/>
    <property type="match status" value="1"/>
</dbReference>
<dbReference type="EMBL" id="MU001633">
    <property type="protein sequence ID" value="KAF2485076.1"/>
    <property type="molecule type" value="Genomic_DNA"/>
</dbReference>
<feature type="transmembrane region" description="Helical" evidence="7">
    <location>
        <begin position="231"/>
        <end position="252"/>
    </location>
</feature>
<dbReference type="Pfam" id="PF07690">
    <property type="entry name" value="MFS_1"/>
    <property type="match status" value="1"/>
</dbReference>
<proteinExistence type="predicted"/>
<feature type="compositionally biased region" description="Basic and acidic residues" evidence="6">
    <location>
        <begin position="1"/>
        <end position="40"/>
    </location>
</feature>
<dbReference type="Proteomes" id="UP000799767">
    <property type="component" value="Unassembled WGS sequence"/>
</dbReference>
<keyword evidence="5 7" id="KW-0472">Membrane</keyword>
<dbReference type="PANTHER" id="PTHR23502">
    <property type="entry name" value="MAJOR FACILITATOR SUPERFAMILY"/>
    <property type="match status" value="1"/>
</dbReference>
<evidence type="ECO:0000256" key="4">
    <source>
        <dbReference type="ARBA" id="ARBA00022989"/>
    </source>
</evidence>
<organism evidence="9 10">
    <name type="scientific">Neohortaea acidophila</name>
    <dbReference type="NCBI Taxonomy" id="245834"/>
    <lineage>
        <taxon>Eukaryota</taxon>
        <taxon>Fungi</taxon>
        <taxon>Dikarya</taxon>
        <taxon>Ascomycota</taxon>
        <taxon>Pezizomycotina</taxon>
        <taxon>Dothideomycetes</taxon>
        <taxon>Dothideomycetidae</taxon>
        <taxon>Mycosphaerellales</taxon>
        <taxon>Teratosphaeriaceae</taxon>
        <taxon>Neohortaea</taxon>
    </lineage>
</organism>
<dbReference type="FunFam" id="1.20.1720.10:FF:000009">
    <property type="entry name" value="MFS multidrug transporter"/>
    <property type="match status" value="1"/>
</dbReference>
<dbReference type="GO" id="GO:0005886">
    <property type="term" value="C:plasma membrane"/>
    <property type="evidence" value="ECO:0007669"/>
    <property type="project" value="TreeGrafter"/>
</dbReference>
<evidence type="ECO:0000256" key="2">
    <source>
        <dbReference type="ARBA" id="ARBA00022448"/>
    </source>
</evidence>
<feature type="transmembrane region" description="Helical" evidence="7">
    <location>
        <begin position="486"/>
        <end position="505"/>
    </location>
</feature>
<feature type="transmembrane region" description="Helical" evidence="7">
    <location>
        <begin position="432"/>
        <end position="455"/>
    </location>
</feature>
<feature type="transmembrane region" description="Helical" evidence="7">
    <location>
        <begin position="295"/>
        <end position="314"/>
    </location>
</feature>
<dbReference type="Gene3D" id="1.20.1720.10">
    <property type="entry name" value="Multidrug resistance protein D"/>
    <property type="match status" value="1"/>
</dbReference>
<name>A0A6A6PZ80_9PEZI</name>
<feature type="transmembrane region" description="Helical" evidence="7">
    <location>
        <begin position="576"/>
        <end position="597"/>
    </location>
</feature>
<reference evidence="9" key="1">
    <citation type="journal article" date="2020" name="Stud. Mycol.">
        <title>101 Dothideomycetes genomes: a test case for predicting lifestyles and emergence of pathogens.</title>
        <authorList>
            <person name="Haridas S."/>
            <person name="Albert R."/>
            <person name="Binder M."/>
            <person name="Bloem J."/>
            <person name="Labutti K."/>
            <person name="Salamov A."/>
            <person name="Andreopoulos B."/>
            <person name="Baker S."/>
            <person name="Barry K."/>
            <person name="Bills G."/>
            <person name="Bluhm B."/>
            <person name="Cannon C."/>
            <person name="Castanera R."/>
            <person name="Culley D."/>
            <person name="Daum C."/>
            <person name="Ezra D."/>
            <person name="Gonzalez J."/>
            <person name="Henrissat B."/>
            <person name="Kuo A."/>
            <person name="Liang C."/>
            <person name="Lipzen A."/>
            <person name="Lutzoni F."/>
            <person name="Magnuson J."/>
            <person name="Mondo S."/>
            <person name="Nolan M."/>
            <person name="Ohm R."/>
            <person name="Pangilinan J."/>
            <person name="Park H.-J."/>
            <person name="Ramirez L."/>
            <person name="Alfaro M."/>
            <person name="Sun H."/>
            <person name="Tritt A."/>
            <person name="Yoshinaga Y."/>
            <person name="Zwiers L.-H."/>
            <person name="Turgeon B."/>
            <person name="Goodwin S."/>
            <person name="Spatafora J."/>
            <person name="Crous P."/>
            <person name="Grigoriev I."/>
        </authorList>
    </citation>
    <scope>NUCLEOTIDE SEQUENCE</scope>
    <source>
        <strain evidence="9">CBS 113389</strain>
    </source>
</reference>
<evidence type="ECO:0000313" key="10">
    <source>
        <dbReference type="Proteomes" id="UP000799767"/>
    </source>
</evidence>
<accession>A0A6A6PZ80</accession>
<dbReference type="GeneID" id="54473901"/>
<evidence type="ECO:0000256" key="3">
    <source>
        <dbReference type="ARBA" id="ARBA00022692"/>
    </source>
</evidence>
<dbReference type="CDD" id="cd17323">
    <property type="entry name" value="MFS_Tpo1_MDR_like"/>
    <property type="match status" value="1"/>
</dbReference>